<evidence type="ECO:0000256" key="4">
    <source>
        <dbReference type="ARBA" id="ARBA00023136"/>
    </source>
</evidence>
<evidence type="ECO:0000256" key="5">
    <source>
        <dbReference type="SAM" id="MobiDB-lite"/>
    </source>
</evidence>
<dbReference type="AlphaFoldDB" id="A0A0J1BN79"/>
<dbReference type="GO" id="GO:0016020">
    <property type="term" value="C:membrane"/>
    <property type="evidence" value="ECO:0007669"/>
    <property type="project" value="UniProtKB-SubCell"/>
</dbReference>
<keyword evidence="3 6" id="KW-1133">Transmembrane helix</keyword>
<accession>A0A0J1BN79</accession>
<gene>
    <name evidence="7" type="ORF">RISK_000096</name>
</gene>
<dbReference type="Gene3D" id="2.40.50.100">
    <property type="match status" value="1"/>
</dbReference>
<comment type="subcellular location">
    <subcellularLocation>
        <location evidence="1">Membrane</location>
        <topology evidence="1">Single-pass membrane protein</topology>
    </subcellularLocation>
</comment>
<keyword evidence="4 6" id="KW-0472">Membrane</keyword>
<reference evidence="7" key="1">
    <citation type="submission" date="2015-05" db="EMBL/GenBank/DDBJ databases">
        <title>Permanent draft genome of Rhodopirellula islandicus K833.</title>
        <authorList>
            <person name="Kizina J."/>
            <person name="Richter M."/>
            <person name="Glockner F.O."/>
            <person name="Harder J."/>
        </authorList>
    </citation>
    <scope>NUCLEOTIDE SEQUENCE [LARGE SCALE GENOMIC DNA]</scope>
    <source>
        <strain evidence="7">K833</strain>
    </source>
</reference>
<evidence type="ECO:0000313" key="8">
    <source>
        <dbReference type="Proteomes" id="UP000036367"/>
    </source>
</evidence>
<feature type="compositionally biased region" description="Low complexity" evidence="5">
    <location>
        <begin position="265"/>
        <end position="282"/>
    </location>
</feature>
<evidence type="ECO:0000256" key="1">
    <source>
        <dbReference type="ARBA" id="ARBA00004167"/>
    </source>
</evidence>
<evidence type="ECO:0000256" key="6">
    <source>
        <dbReference type="SAM" id="Phobius"/>
    </source>
</evidence>
<dbReference type="EMBL" id="LECT01000001">
    <property type="protein sequence ID" value="KLU07917.1"/>
    <property type="molecule type" value="Genomic_DNA"/>
</dbReference>
<dbReference type="PANTHER" id="PTHR30386:SF26">
    <property type="entry name" value="TRANSPORT PROTEIN COMB"/>
    <property type="match status" value="1"/>
</dbReference>
<proteinExistence type="predicted"/>
<keyword evidence="8" id="KW-1185">Reference proteome</keyword>
<organism evidence="7 8">
    <name type="scientific">Rhodopirellula islandica</name>
    <dbReference type="NCBI Taxonomy" id="595434"/>
    <lineage>
        <taxon>Bacteria</taxon>
        <taxon>Pseudomonadati</taxon>
        <taxon>Planctomycetota</taxon>
        <taxon>Planctomycetia</taxon>
        <taxon>Pirellulales</taxon>
        <taxon>Pirellulaceae</taxon>
        <taxon>Rhodopirellula</taxon>
    </lineage>
</organism>
<protein>
    <submittedName>
        <fullName evidence="7">Membrane spanning export protein</fullName>
    </submittedName>
</protein>
<evidence type="ECO:0000256" key="3">
    <source>
        <dbReference type="ARBA" id="ARBA00022989"/>
    </source>
</evidence>
<feature type="region of interest" description="Disordered" evidence="5">
    <location>
        <begin position="261"/>
        <end position="282"/>
    </location>
</feature>
<dbReference type="OrthoDB" id="248877at2"/>
<evidence type="ECO:0000313" key="7">
    <source>
        <dbReference type="EMBL" id="KLU07917.1"/>
    </source>
</evidence>
<feature type="transmembrane region" description="Helical" evidence="6">
    <location>
        <begin position="170"/>
        <end position="190"/>
    </location>
</feature>
<evidence type="ECO:0000256" key="2">
    <source>
        <dbReference type="ARBA" id="ARBA00022692"/>
    </source>
</evidence>
<dbReference type="InterPro" id="IPR050739">
    <property type="entry name" value="MFP"/>
</dbReference>
<keyword evidence="2 6" id="KW-0812">Transmembrane</keyword>
<comment type="caution">
    <text evidence="7">The sequence shown here is derived from an EMBL/GenBank/DDBJ whole genome shotgun (WGS) entry which is preliminary data.</text>
</comment>
<dbReference type="Proteomes" id="UP000036367">
    <property type="component" value="Unassembled WGS sequence"/>
</dbReference>
<dbReference type="PATRIC" id="fig|595434.4.peg.91"/>
<dbReference type="STRING" id="595434.RISK_000096"/>
<dbReference type="PANTHER" id="PTHR30386">
    <property type="entry name" value="MEMBRANE FUSION SUBUNIT OF EMRAB-TOLC MULTIDRUG EFFLUX PUMP"/>
    <property type="match status" value="1"/>
</dbReference>
<sequence>MTATNPSPTHAPTDELTPYQLCHRIVAHTRADRVLWFARQENQWVPIGSSVQSEIELDSPVVHDWQAILSQIHESTETDSDTIFHNQLDQYRENSGAQTILILPLRAKGATEATSFLILETFDSSAQQVDSAELRADWQSISHTLAPALQQTVDQFQASSPRLKHRSSRALWAAIVALVALVLLVVQVPLRLPVEGSLEPIHQQRLFAPTAARVVSVHVKDGQQVERGTLLVELRSDELDLQTETVAGNLATAKAELAGRRTIRSNRSAPSSSSNTGGLQSSTNELVLRERIRSYEQQLKLLQSVQASMSIRSDVQGQVRRWDEEESLVGRDVFQGQWLFDVVDSSAGMSANLELSEQYIGHVLQAQSDDLPLKCRLRLRAHPDVTWTGEIQHLGSVVLPNQKQQPVVQVISTVPPTLEGLTDQPMGSTVVGDVAAGRRSLAYVLFRPLFESLREIW</sequence>
<dbReference type="SUPFAM" id="SSF111369">
    <property type="entry name" value="HlyD-like secretion proteins"/>
    <property type="match status" value="1"/>
</dbReference>
<name>A0A0J1BN79_RHOIS</name>
<dbReference type="RefSeq" id="WP_047812262.1">
    <property type="nucleotide sequence ID" value="NZ_LECT01000001.1"/>
</dbReference>